<dbReference type="GeneID" id="108672974"/>
<sequence>MASADAFNEAREYLLKAFFSAPKPPDLPKKKTKEQSSHLQQKSQNKKGDEKKMTSDGFKIISEEDLADDDSDISDAFESDIEPDGEESTSEIDEPPNSNATKDDKYTDDGFKIVSSIPEDDTDVSDAFDESDISDEEESIPSENENSQTFKSLVNIKANSFSSDKQNLISKQNLNVKSTESNVKTMSNKSTIEKKSEGNCIENSSHNNKKRKRGSKKKNTGNIKSPYAQESSSCAPKKKKSKKEETNLSSEDIEIIKSRYPAHVHKIVEKLDLNWADLESKKMRDKRELAKLPQPKPIPNCQVYLKKCPGSDKVLTVYDYSEKRVAIPSSIEKPINKKENKKSKQLKTVLKDGEKALTPEEEAKIQLRREMKEQHLEELRSIKRRLNTEVISKTLDPATRTLNMLKKIEKLGGSKVKKPFVNYKLYMEQKKSEKASEQEKKQTLLDTGMRDLVKKKRRVRRKRDANDVPGWGSLGGRFNKEGVRVIGRKDKASLDLKQ</sequence>
<proteinExistence type="predicted"/>
<keyword evidence="2" id="KW-1185">Reference proteome</keyword>
<feature type="compositionally biased region" description="Polar residues" evidence="1">
    <location>
        <begin position="161"/>
        <end position="190"/>
    </location>
</feature>
<dbReference type="Proteomes" id="UP000694843">
    <property type="component" value="Unplaced"/>
</dbReference>
<reference evidence="3" key="1">
    <citation type="submission" date="2025-08" db="UniProtKB">
        <authorList>
            <consortium name="RefSeq"/>
        </authorList>
    </citation>
    <scope>IDENTIFICATION</scope>
    <source>
        <tissue evidence="3">Whole organism</tissue>
    </source>
</reference>
<evidence type="ECO:0000256" key="1">
    <source>
        <dbReference type="SAM" id="MobiDB-lite"/>
    </source>
</evidence>
<feature type="region of interest" description="Disordered" evidence="1">
    <location>
        <begin position="19"/>
        <end position="148"/>
    </location>
</feature>
<feature type="region of interest" description="Disordered" evidence="1">
    <location>
        <begin position="161"/>
        <end position="249"/>
    </location>
</feature>
<feature type="region of interest" description="Disordered" evidence="1">
    <location>
        <begin position="431"/>
        <end position="473"/>
    </location>
</feature>
<feature type="compositionally biased region" description="Acidic residues" evidence="1">
    <location>
        <begin position="63"/>
        <end position="94"/>
    </location>
</feature>
<gene>
    <name evidence="3" type="primary">LOC108672974</name>
</gene>
<evidence type="ECO:0000313" key="3">
    <source>
        <dbReference type="RefSeq" id="XP_018016232.1"/>
    </source>
</evidence>
<feature type="compositionally biased region" description="Basic and acidic residues" evidence="1">
    <location>
        <begin position="101"/>
        <end position="111"/>
    </location>
</feature>
<feature type="compositionally biased region" description="Acidic residues" evidence="1">
    <location>
        <begin position="118"/>
        <end position="140"/>
    </location>
</feature>
<name>A0A8B7NR94_HYAAZ</name>
<accession>A0A8B7NR94</accession>
<evidence type="ECO:0000313" key="2">
    <source>
        <dbReference type="Proteomes" id="UP000694843"/>
    </source>
</evidence>
<feature type="compositionally biased region" description="Basic and acidic residues" evidence="1">
    <location>
        <begin position="26"/>
        <end position="36"/>
    </location>
</feature>
<protein>
    <submittedName>
        <fullName evidence="3">Uncharacterized protein LOC108672974</fullName>
    </submittedName>
</protein>
<feature type="compositionally biased region" description="Basic residues" evidence="1">
    <location>
        <begin position="453"/>
        <end position="463"/>
    </location>
</feature>
<feature type="compositionally biased region" description="Basic residues" evidence="1">
    <location>
        <begin position="207"/>
        <end position="219"/>
    </location>
</feature>
<dbReference type="RefSeq" id="XP_018016232.1">
    <property type="nucleotide sequence ID" value="XM_018160743.2"/>
</dbReference>
<dbReference type="AlphaFoldDB" id="A0A8B7NR94"/>
<dbReference type="KEGG" id="hazt:108672974"/>
<organism evidence="2 3">
    <name type="scientific">Hyalella azteca</name>
    <name type="common">Amphipod</name>
    <dbReference type="NCBI Taxonomy" id="294128"/>
    <lineage>
        <taxon>Eukaryota</taxon>
        <taxon>Metazoa</taxon>
        <taxon>Ecdysozoa</taxon>
        <taxon>Arthropoda</taxon>
        <taxon>Crustacea</taxon>
        <taxon>Multicrustacea</taxon>
        <taxon>Malacostraca</taxon>
        <taxon>Eumalacostraca</taxon>
        <taxon>Peracarida</taxon>
        <taxon>Amphipoda</taxon>
        <taxon>Senticaudata</taxon>
        <taxon>Talitrida</taxon>
        <taxon>Talitroidea</taxon>
        <taxon>Hyalellidae</taxon>
        <taxon>Hyalella</taxon>
    </lineage>
</organism>
<feature type="compositionally biased region" description="Basic and acidic residues" evidence="1">
    <location>
        <begin position="431"/>
        <end position="452"/>
    </location>
</feature>